<accession>A0ABP6E8M8</accession>
<dbReference type="EMBL" id="BAAASJ010000121">
    <property type="protein sequence ID" value="GAA2662170.1"/>
    <property type="molecule type" value="Genomic_DNA"/>
</dbReference>
<protein>
    <recommendedName>
        <fullName evidence="3">Restriction endonuclease type IV Mrr domain-containing protein</fullName>
    </recommendedName>
</protein>
<dbReference type="Proteomes" id="UP001500151">
    <property type="component" value="Unassembled WGS sequence"/>
</dbReference>
<dbReference type="RefSeq" id="WP_344396477.1">
    <property type="nucleotide sequence ID" value="NZ_BAAASJ010000121.1"/>
</dbReference>
<sequence length="718" mass="78747">MADWHPLPLGSSLNGTPSAPTSAPVIAKLELLPFNALSWEDFERLQWRVMRDVEGLRHARLYGDRGQAQFGLDIVALAPDNSGVALQSKKYTRFGAAEIKAAVKKFRTTDRPFSVDRLIIGVARTVRSTGAIEELAKQGRTLRPISLELWDAQELSHLLRGRPEIVIEFFGLPTAEAFCLPFKVDMTVVPPAEVVAVREAIARTPEVTTGAQQFFDEAAAASDPSQALSLIEAGQAGLRDAGFGPHAAQHDKDRIRLLADVGRAAEAARYVLDQFWVALDQGLSATAQLTRSQLDELTKLAVTNEHVKRYRRVSEVAIDLYLNPLAYVPDIDRLRIGDPIDEVRLALLAGETSLANDDQEWLTKAVPVFTELSCISSIDRVLRTRLRLLLAETTADWSELLADARKLNLGHDLLGLVTARYARDCALHQKFQEADLAWDEASGSASLARQWGEASTWIFSRRAFRARWNPFTSDDLLPLQTAIRRMGTSSPLVPAADGAYEDALAALSDQKLRSAAISAQRALRDAVTASDWVGEERARRALATILIESDEPALAARHLVRAGATKAIDALGKSLPRDFIDILDDLNAPNYWTVGTSYRLIAAQADLVPDERVGAVSERLVDELAAAETGTTPDLPAFATSRYNNSVKALAGMADRLDATRADNVLSHFEGQPPVEENHYRYHDEDEAVVVAKIALTHAPLVERAVPHLVLQPVVHVT</sequence>
<proteinExistence type="predicted"/>
<keyword evidence="2" id="KW-1185">Reference proteome</keyword>
<gene>
    <name evidence="1" type="ORF">GCM10010307_81030</name>
</gene>
<organism evidence="1 2">
    <name type="scientific">Streptomyces vastus</name>
    <dbReference type="NCBI Taxonomy" id="285451"/>
    <lineage>
        <taxon>Bacteria</taxon>
        <taxon>Bacillati</taxon>
        <taxon>Actinomycetota</taxon>
        <taxon>Actinomycetes</taxon>
        <taxon>Kitasatosporales</taxon>
        <taxon>Streptomycetaceae</taxon>
        <taxon>Streptomyces</taxon>
    </lineage>
</organism>
<reference evidence="2" key="1">
    <citation type="journal article" date="2019" name="Int. J. Syst. Evol. Microbiol.">
        <title>The Global Catalogue of Microorganisms (GCM) 10K type strain sequencing project: providing services to taxonomists for standard genome sequencing and annotation.</title>
        <authorList>
            <consortium name="The Broad Institute Genomics Platform"/>
            <consortium name="The Broad Institute Genome Sequencing Center for Infectious Disease"/>
            <person name="Wu L."/>
            <person name="Ma J."/>
        </authorList>
    </citation>
    <scope>NUCLEOTIDE SEQUENCE [LARGE SCALE GENOMIC DNA]</scope>
    <source>
        <strain evidence="2">JCM 4524</strain>
    </source>
</reference>
<evidence type="ECO:0000313" key="2">
    <source>
        <dbReference type="Proteomes" id="UP001500151"/>
    </source>
</evidence>
<evidence type="ECO:0008006" key="3">
    <source>
        <dbReference type="Google" id="ProtNLM"/>
    </source>
</evidence>
<evidence type="ECO:0000313" key="1">
    <source>
        <dbReference type="EMBL" id="GAA2662170.1"/>
    </source>
</evidence>
<comment type="caution">
    <text evidence="1">The sequence shown here is derived from an EMBL/GenBank/DDBJ whole genome shotgun (WGS) entry which is preliminary data.</text>
</comment>
<name>A0ABP6E8M8_9ACTN</name>